<dbReference type="PROSITE" id="PS51257">
    <property type="entry name" value="PROKAR_LIPOPROTEIN"/>
    <property type="match status" value="1"/>
</dbReference>
<sequence>MLRIRPSLPTRWLVLSLLTVQLGFLPSGLLAACACAGETCAGQGSCCATASQETGESACCCNSAASSCCQVEPLATSCCAGELIASNCGPLGNCACCVTPAKPASSQPPRQQTAEKETKAVSSPVVIAQLPVVVAAIHDGCQLPHFGPPARGPAIQIAFCIWRN</sequence>
<organism evidence="1 2">
    <name type="scientific">Anatilimnocola aggregata</name>
    <dbReference type="NCBI Taxonomy" id="2528021"/>
    <lineage>
        <taxon>Bacteria</taxon>
        <taxon>Pseudomonadati</taxon>
        <taxon>Planctomycetota</taxon>
        <taxon>Planctomycetia</taxon>
        <taxon>Pirellulales</taxon>
        <taxon>Pirellulaceae</taxon>
        <taxon>Anatilimnocola</taxon>
    </lineage>
</organism>
<reference evidence="1 2" key="1">
    <citation type="submission" date="2019-02" db="EMBL/GenBank/DDBJ databases">
        <title>Deep-cultivation of Planctomycetes and their phenomic and genomic characterization uncovers novel biology.</title>
        <authorList>
            <person name="Wiegand S."/>
            <person name="Jogler M."/>
            <person name="Boedeker C."/>
            <person name="Pinto D."/>
            <person name="Vollmers J."/>
            <person name="Rivas-Marin E."/>
            <person name="Kohn T."/>
            <person name="Peeters S.H."/>
            <person name="Heuer A."/>
            <person name="Rast P."/>
            <person name="Oberbeckmann S."/>
            <person name="Bunk B."/>
            <person name="Jeske O."/>
            <person name="Meyerdierks A."/>
            <person name="Storesund J.E."/>
            <person name="Kallscheuer N."/>
            <person name="Luecker S."/>
            <person name="Lage O.M."/>
            <person name="Pohl T."/>
            <person name="Merkel B.J."/>
            <person name="Hornburger P."/>
            <person name="Mueller R.-W."/>
            <person name="Bruemmer F."/>
            <person name="Labrenz M."/>
            <person name="Spormann A.M."/>
            <person name="Op den Camp H."/>
            <person name="Overmann J."/>
            <person name="Amann R."/>
            <person name="Jetten M.S.M."/>
            <person name="Mascher T."/>
            <person name="Medema M.H."/>
            <person name="Devos D.P."/>
            <person name="Kaster A.-K."/>
            <person name="Ovreas L."/>
            <person name="Rohde M."/>
            <person name="Galperin M.Y."/>
            <person name="Jogler C."/>
        </authorList>
    </citation>
    <scope>NUCLEOTIDE SEQUENCE [LARGE SCALE GENOMIC DNA]</scope>
    <source>
        <strain evidence="1 2">ETA_A8</strain>
    </source>
</reference>
<accession>A0A517YL58</accession>
<gene>
    <name evidence="1" type="ORF">ETAA8_61140</name>
</gene>
<proteinExistence type="predicted"/>
<evidence type="ECO:0000313" key="2">
    <source>
        <dbReference type="Proteomes" id="UP000315017"/>
    </source>
</evidence>
<evidence type="ECO:0000313" key="1">
    <source>
        <dbReference type="EMBL" id="QDU30961.1"/>
    </source>
</evidence>
<name>A0A517YL58_9BACT</name>
<dbReference type="KEGG" id="aagg:ETAA8_61140"/>
<dbReference type="EMBL" id="CP036274">
    <property type="protein sequence ID" value="QDU30961.1"/>
    <property type="molecule type" value="Genomic_DNA"/>
</dbReference>
<keyword evidence="2" id="KW-1185">Reference proteome</keyword>
<dbReference type="Proteomes" id="UP000315017">
    <property type="component" value="Chromosome"/>
</dbReference>
<dbReference type="AlphaFoldDB" id="A0A517YL58"/>
<protein>
    <submittedName>
        <fullName evidence="1">Uncharacterized protein</fullName>
    </submittedName>
</protein>